<sequence length="131" mass="15185">MLIFVDRTRMKFRQRKISFQSRDLFRHFTCTCLNVSKRQPVYVTVTGLFLLLLLLLLLRTASYLLACLYQIFGKPSVDGFLSKLTKQLSSYFYSINISLPQCITGFTDQYTGTTSVICKFYILRLAIVARL</sequence>
<proteinExistence type="predicted"/>
<gene>
    <name evidence="1" type="ORF">J3Q64DRAFT_1692851</name>
</gene>
<dbReference type="Proteomes" id="UP001448207">
    <property type="component" value="Unassembled WGS sequence"/>
</dbReference>
<comment type="caution">
    <text evidence="1">The sequence shown here is derived from an EMBL/GenBank/DDBJ whole genome shotgun (WGS) entry which is preliminary data.</text>
</comment>
<evidence type="ECO:0000313" key="1">
    <source>
        <dbReference type="EMBL" id="KAL0096404.1"/>
    </source>
</evidence>
<dbReference type="EMBL" id="JBCLYO010000001">
    <property type="protein sequence ID" value="KAL0096404.1"/>
    <property type="molecule type" value="Genomic_DNA"/>
</dbReference>
<keyword evidence="2" id="KW-1185">Reference proteome</keyword>
<accession>A0ABR3BC21</accession>
<protein>
    <submittedName>
        <fullName evidence="1">Uncharacterized protein</fullName>
    </submittedName>
</protein>
<evidence type="ECO:0000313" key="2">
    <source>
        <dbReference type="Proteomes" id="UP001448207"/>
    </source>
</evidence>
<reference evidence="1 2" key="1">
    <citation type="submission" date="2024-04" db="EMBL/GenBank/DDBJ databases">
        <title>Symmetric and asymmetric DNA N6-adenine methylation regulates different biological responses in Mucorales.</title>
        <authorList>
            <consortium name="Lawrence Berkeley National Laboratory"/>
            <person name="Lax C."/>
            <person name="Mondo S.J."/>
            <person name="Osorio-Concepcion M."/>
            <person name="Muszewska A."/>
            <person name="Corrochano-Luque M."/>
            <person name="Gutierrez G."/>
            <person name="Riley R."/>
            <person name="Lipzen A."/>
            <person name="Guo J."/>
            <person name="Hundley H."/>
            <person name="Amirebrahimi M."/>
            <person name="Ng V."/>
            <person name="Lorenzo-Gutierrez D."/>
            <person name="Binder U."/>
            <person name="Yang J."/>
            <person name="Song Y."/>
            <person name="Canovas D."/>
            <person name="Navarro E."/>
            <person name="Freitag M."/>
            <person name="Gabaldon T."/>
            <person name="Grigoriev I.V."/>
            <person name="Corrochano L.M."/>
            <person name="Nicolas F.E."/>
            <person name="Garre V."/>
        </authorList>
    </citation>
    <scope>NUCLEOTIDE SEQUENCE [LARGE SCALE GENOMIC DNA]</scope>
    <source>
        <strain evidence="1 2">L51</strain>
    </source>
</reference>
<organism evidence="1 2">
    <name type="scientific">Phycomyces blakesleeanus</name>
    <dbReference type="NCBI Taxonomy" id="4837"/>
    <lineage>
        <taxon>Eukaryota</taxon>
        <taxon>Fungi</taxon>
        <taxon>Fungi incertae sedis</taxon>
        <taxon>Mucoromycota</taxon>
        <taxon>Mucoromycotina</taxon>
        <taxon>Mucoromycetes</taxon>
        <taxon>Mucorales</taxon>
        <taxon>Phycomycetaceae</taxon>
        <taxon>Phycomyces</taxon>
    </lineage>
</organism>
<name>A0ABR3BC21_PHYBL</name>